<dbReference type="STRING" id="941907.SAMN06295910_0720"/>
<sequence length="64" mass="6879">MPIEEPAPPPQKRPTSNILFMLALLLLVAGLAYWAIRAVPPATPDPTATAFPDRIPNAPPPPEQ</sequence>
<dbReference type="AlphaFoldDB" id="A0A1X7G162"/>
<reference evidence="4" key="1">
    <citation type="submission" date="2017-04" db="EMBL/GenBank/DDBJ databases">
        <authorList>
            <person name="Varghese N."/>
            <person name="Submissions S."/>
        </authorList>
    </citation>
    <scope>NUCLEOTIDE SEQUENCE [LARGE SCALE GENOMIC DNA]</scope>
    <source>
        <strain evidence="4">Dd16</strain>
    </source>
</reference>
<proteinExistence type="predicted"/>
<protein>
    <submittedName>
        <fullName evidence="3">Uncharacterized protein</fullName>
    </submittedName>
</protein>
<accession>A0A1X7G162</accession>
<dbReference type="Proteomes" id="UP000192934">
    <property type="component" value="Chromosome I"/>
</dbReference>
<keyword evidence="4" id="KW-1185">Reference proteome</keyword>
<evidence type="ECO:0000256" key="1">
    <source>
        <dbReference type="SAM" id="MobiDB-lite"/>
    </source>
</evidence>
<evidence type="ECO:0000256" key="2">
    <source>
        <dbReference type="SAM" id="Phobius"/>
    </source>
</evidence>
<dbReference type="EMBL" id="LT840185">
    <property type="protein sequence ID" value="SMF61727.1"/>
    <property type="molecule type" value="Genomic_DNA"/>
</dbReference>
<evidence type="ECO:0000313" key="4">
    <source>
        <dbReference type="Proteomes" id="UP000192934"/>
    </source>
</evidence>
<gene>
    <name evidence="3" type="ORF">SAMN06295910_0720</name>
</gene>
<keyword evidence="2" id="KW-0812">Transmembrane</keyword>
<dbReference type="RefSeq" id="WP_157123674.1">
    <property type="nucleotide sequence ID" value="NZ_LT840185.1"/>
</dbReference>
<organism evidence="3 4">
    <name type="scientific">Allosphingosinicella indica</name>
    <dbReference type="NCBI Taxonomy" id="941907"/>
    <lineage>
        <taxon>Bacteria</taxon>
        <taxon>Pseudomonadati</taxon>
        <taxon>Pseudomonadota</taxon>
        <taxon>Alphaproteobacteria</taxon>
        <taxon>Sphingomonadales</taxon>
        <taxon>Sphingomonadaceae</taxon>
        <taxon>Allosphingosinicella</taxon>
    </lineage>
</organism>
<keyword evidence="2" id="KW-1133">Transmembrane helix</keyword>
<feature type="region of interest" description="Disordered" evidence="1">
    <location>
        <begin position="45"/>
        <end position="64"/>
    </location>
</feature>
<keyword evidence="2" id="KW-0472">Membrane</keyword>
<name>A0A1X7G162_9SPHN</name>
<feature type="transmembrane region" description="Helical" evidence="2">
    <location>
        <begin position="18"/>
        <end position="36"/>
    </location>
</feature>
<evidence type="ECO:0000313" key="3">
    <source>
        <dbReference type="EMBL" id="SMF61727.1"/>
    </source>
</evidence>